<reference evidence="2 3" key="1">
    <citation type="submission" date="2018-04" db="EMBL/GenBank/DDBJ databases">
        <title>Genomic Encyclopedia of Type Strains, Phase III (KMG-III): the genomes of soil and plant-associated and newly described type strains.</title>
        <authorList>
            <person name="Whitman W."/>
        </authorList>
    </citation>
    <scope>NUCLEOTIDE SEQUENCE [LARGE SCALE GENOMIC DNA]</scope>
    <source>
        <strain evidence="2 3">MA-olki</strain>
    </source>
</reference>
<comment type="caution">
    <text evidence="2">The sequence shown here is derived from an EMBL/GenBank/DDBJ whole genome shotgun (WGS) entry which is preliminary data.</text>
</comment>
<organism evidence="2 3">
    <name type="scientific">Sphingomonas faeni</name>
    <dbReference type="NCBI Taxonomy" id="185950"/>
    <lineage>
        <taxon>Bacteria</taxon>
        <taxon>Pseudomonadati</taxon>
        <taxon>Pseudomonadota</taxon>
        <taxon>Alphaproteobacteria</taxon>
        <taxon>Sphingomonadales</taxon>
        <taxon>Sphingomonadaceae</taxon>
        <taxon>Sphingomonas</taxon>
    </lineage>
</organism>
<dbReference type="Pfam" id="PF01850">
    <property type="entry name" value="PIN"/>
    <property type="match status" value="1"/>
</dbReference>
<dbReference type="CDD" id="cd09874">
    <property type="entry name" value="PIN_MT3492-like"/>
    <property type="match status" value="1"/>
</dbReference>
<evidence type="ECO:0000313" key="3">
    <source>
        <dbReference type="Proteomes" id="UP000244013"/>
    </source>
</evidence>
<dbReference type="EMBL" id="QAYE01000001">
    <property type="protein sequence ID" value="PTW48609.1"/>
    <property type="molecule type" value="Genomic_DNA"/>
</dbReference>
<evidence type="ECO:0000313" key="2">
    <source>
        <dbReference type="EMBL" id="PTW48609.1"/>
    </source>
</evidence>
<dbReference type="GeneID" id="91004211"/>
<dbReference type="RefSeq" id="WP_107951826.1">
    <property type="nucleotide sequence ID" value="NZ_QAYE01000001.1"/>
</dbReference>
<feature type="domain" description="PIN" evidence="1">
    <location>
        <begin position="4"/>
        <end position="130"/>
    </location>
</feature>
<gene>
    <name evidence="2" type="ORF">C8J25_101106</name>
</gene>
<dbReference type="AlphaFoldDB" id="A0A2T5UAT5"/>
<dbReference type="OrthoDB" id="7204339at2"/>
<protein>
    <recommendedName>
        <fullName evidence="1">PIN domain-containing protein</fullName>
    </recommendedName>
</protein>
<dbReference type="Proteomes" id="UP000244013">
    <property type="component" value="Unassembled WGS sequence"/>
</dbReference>
<name>A0A2T5UAT5_9SPHN</name>
<dbReference type="InterPro" id="IPR029060">
    <property type="entry name" value="PIN-like_dom_sf"/>
</dbReference>
<accession>A0A2T5UAT5</accession>
<dbReference type="SUPFAM" id="SSF88723">
    <property type="entry name" value="PIN domain-like"/>
    <property type="match status" value="1"/>
</dbReference>
<proteinExistence type="predicted"/>
<sequence length="142" mass="15531">MTLYCDTAVVVSAFTAEAQSEDVRAWLSRRSDTLAVSHWVVTEFSGALAMKRRLGVIDTAGWNGVMKAWQRFCAGELHVEPLTETDFALAATLLDRGDLKLRSGDALHLAIVVARGWSLATLDHDLAQAATQMRVDVDTVLD</sequence>
<dbReference type="Gene3D" id="3.40.50.1010">
    <property type="entry name" value="5'-nuclease"/>
    <property type="match status" value="1"/>
</dbReference>
<evidence type="ECO:0000259" key="1">
    <source>
        <dbReference type="Pfam" id="PF01850"/>
    </source>
</evidence>
<dbReference type="InterPro" id="IPR002716">
    <property type="entry name" value="PIN_dom"/>
</dbReference>